<dbReference type="HAMAP" id="MF_00518">
    <property type="entry name" value="Deacylase_Dtd"/>
    <property type="match status" value="1"/>
</dbReference>
<dbReference type="EC" id="3.1.1.-" evidence="3"/>
<keyword evidence="2 3" id="KW-0378">Hydrolase</keyword>
<dbReference type="GO" id="GO:0106026">
    <property type="term" value="F:Gly-tRNA(Ala) deacylase activity"/>
    <property type="evidence" value="ECO:0007669"/>
    <property type="project" value="UniProtKB-UniRule"/>
</dbReference>
<dbReference type="EMBL" id="CP012154">
    <property type="protein sequence ID" value="AKS43130.1"/>
    <property type="molecule type" value="Genomic_DNA"/>
</dbReference>
<dbReference type="PANTHER" id="PTHR10472">
    <property type="entry name" value="D-TYROSYL-TRNA TYR DEACYLASE"/>
    <property type="match status" value="1"/>
</dbReference>
<dbReference type="GO" id="GO:0051500">
    <property type="term" value="F:D-tyrosyl-tRNA(Tyr) deacylase activity"/>
    <property type="evidence" value="ECO:0007669"/>
    <property type="project" value="TreeGrafter"/>
</dbReference>
<comment type="catalytic activity">
    <reaction evidence="3">
        <text>a D-aminoacyl-tRNA + H2O = a tRNA + a D-alpha-amino acid + H(+)</text>
        <dbReference type="Rhea" id="RHEA:13953"/>
        <dbReference type="Rhea" id="RHEA-COMP:10123"/>
        <dbReference type="Rhea" id="RHEA-COMP:10124"/>
        <dbReference type="ChEBI" id="CHEBI:15377"/>
        <dbReference type="ChEBI" id="CHEBI:15378"/>
        <dbReference type="ChEBI" id="CHEBI:59871"/>
        <dbReference type="ChEBI" id="CHEBI:78442"/>
        <dbReference type="ChEBI" id="CHEBI:79333"/>
        <dbReference type="EC" id="3.1.1.96"/>
    </reaction>
</comment>
<gene>
    <name evidence="3" type="primary">dtd</name>
    <name evidence="4" type="ORF">WM2015_2773</name>
</gene>
<dbReference type="KEGG" id="wma:WM2015_2773"/>
<dbReference type="Pfam" id="PF02580">
    <property type="entry name" value="Tyr_Deacylase"/>
    <property type="match status" value="1"/>
</dbReference>
<accession>A0A0K0XZN4</accession>
<dbReference type="GO" id="GO:0005737">
    <property type="term" value="C:cytoplasm"/>
    <property type="evidence" value="ECO:0007669"/>
    <property type="project" value="UniProtKB-SubCell"/>
</dbReference>
<reference evidence="4 5" key="1">
    <citation type="submission" date="2015-07" db="EMBL/GenBank/DDBJ databases">
        <authorList>
            <person name="Noorani M."/>
        </authorList>
    </citation>
    <scope>NUCLEOTIDE SEQUENCE [LARGE SCALE GENOMIC DNA]</scope>
    <source>
        <strain evidence="4 5">KCTC 42284</strain>
    </source>
</reference>
<proteinExistence type="inferred from homology"/>
<dbReference type="Gene3D" id="3.50.80.10">
    <property type="entry name" value="D-tyrosyl-tRNA(Tyr) deacylase"/>
    <property type="match status" value="1"/>
</dbReference>
<comment type="similarity">
    <text evidence="1 3">Belongs to the DTD family.</text>
</comment>
<organism evidence="4 5">
    <name type="scientific">Wenzhouxiangella marina</name>
    <dbReference type="NCBI Taxonomy" id="1579979"/>
    <lineage>
        <taxon>Bacteria</taxon>
        <taxon>Pseudomonadati</taxon>
        <taxon>Pseudomonadota</taxon>
        <taxon>Gammaproteobacteria</taxon>
        <taxon>Chromatiales</taxon>
        <taxon>Wenzhouxiangellaceae</taxon>
        <taxon>Wenzhouxiangella</taxon>
    </lineage>
</organism>
<dbReference type="NCBIfam" id="TIGR00256">
    <property type="entry name" value="D-aminoacyl-tRNA deacylase"/>
    <property type="match status" value="1"/>
</dbReference>
<keyword evidence="3" id="KW-0963">Cytoplasm</keyword>
<evidence type="ECO:0000313" key="5">
    <source>
        <dbReference type="Proteomes" id="UP000066624"/>
    </source>
</evidence>
<comment type="subcellular location">
    <subcellularLocation>
        <location evidence="3">Cytoplasm</location>
    </subcellularLocation>
</comment>
<evidence type="ECO:0000313" key="4">
    <source>
        <dbReference type="EMBL" id="AKS43130.1"/>
    </source>
</evidence>
<dbReference type="SUPFAM" id="SSF69500">
    <property type="entry name" value="DTD-like"/>
    <property type="match status" value="1"/>
</dbReference>
<evidence type="ECO:0000256" key="2">
    <source>
        <dbReference type="ARBA" id="ARBA00022801"/>
    </source>
</evidence>
<dbReference type="InterPro" id="IPR003732">
    <property type="entry name" value="Daa-tRNA_deacyls_DTD"/>
</dbReference>
<dbReference type="PANTHER" id="PTHR10472:SF5">
    <property type="entry name" value="D-AMINOACYL-TRNA DEACYLASE 1"/>
    <property type="match status" value="1"/>
</dbReference>
<dbReference type="STRING" id="1579979.WM2015_2773"/>
<keyword evidence="3" id="KW-0820">tRNA-binding</keyword>
<sequence>MIGLLQRVSEARVDIDGETVGEIGSGLLVLVGFQRGDQAERLDRFLERLLNYRVFSDDQGRMNRSLRDSGGGLLLVPQFTLAADTDSGNRPSFTPAAPPDEGQALFESLIERAEAAWPGTQCGRFGANMQVGLINDGPVTFWLEVH</sequence>
<evidence type="ECO:0000256" key="3">
    <source>
        <dbReference type="HAMAP-Rule" id="MF_00518"/>
    </source>
</evidence>
<keyword evidence="5" id="KW-1185">Reference proteome</keyword>
<keyword evidence="3" id="KW-0694">RNA-binding</keyword>
<protein>
    <recommendedName>
        <fullName evidence="3">D-aminoacyl-tRNA deacylase</fullName>
        <shortName evidence="3">DTD</shortName>
        <ecNumber evidence="3">3.1.1.96</ecNumber>
    </recommendedName>
    <alternativeName>
        <fullName evidence="3">Gly-tRNA(Ala) deacylase</fullName>
        <ecNumber evidence="3">3.1.1.-</ecNumber>
    </alternativeName>
</protein>
<comment type="subunit">
    <text evidence="3">Homodimer.</text>
</comment>
<comment type="domain">
    <text evidence="3">A Gly-cisPro motif from one monomer fits into the active site of the other monomer to allow specific chiral rejection of L-amino acids.</text>
</comment>
<dbReference type="Proteomes" id="UP000066624">
    <property type="component" value="Chromosome"/>
</dbReference>
<dbReference type="EC" id="3.1.1.96" evidence="3"/>
<dbReference type="OrthoDB" id="9801395at2"/>
<dbReference type="InterPro" id="IPR023509">
    <property type="entry name" value="DTD-like_sf"/>
</dbReference>
<dbReference type="AlphaFoldDB" id="A0A0K0XZN4"/>
<comment type="function">
    <text evidence="3">An aminoacyl-tRNA editing enzyme that deacylates mischarged D-aminoacyl-tRNAs. Also deacylates mischarged glycyl-tRNA(Ala), protecting cells against glycine mischarging by AlaRS. Acts via tRNA-based rather than protein-based catalysis; rejects L-amino acids rather than detecting D-amino acids in the active site. By recycling D-aminoacyl-tRNA to D-amino acids and free tRNA molecules, this enzyme counteracts the toxicity associated with the formation of D-aminoacyl-tRNA entities in vivo and helps enforce protein L-homochirality.</text>
</comment>
<feature type="short sequence motif" description="Gly-cisPro motif, important for rejection of L-amino acids" evidence="3">
    <location>
        <begin position="137"/>
        <end position="138"/>
    </location>
</feature>
<name>A0A0K0XZN4_9GAMM</name>
<evidence type="ECO:0000256" key="1">
    <source>
        <dbReference type="ARBA" id="ARBA00009673"/>
    </source>
</evidence>
<dbReference type="GO" id="GO:0000049">
    <property type="term" value="F:tRNA binding"/>
    <property type="evidence" value="ECO:0007669"/>
    <property type="project" value="UniProtKB-UniRule"/>
</dbReference>
<dbReference type="GO" id="GO:0019478">
    <property type="term" value="P:D-amino acid catabolic process"/>
    <property type="evidence" value="ECO:0007669"/>
    <property type="project" value="UniProtKB-UniRule"/>
</dbReference>
<comment type="catalytic activity">
    <reaction evidence="3">
        <text>glycyl-tRNA(Ala) + H2O = tRNA(Ala) + glycine + H(+)</text>
        <dbReference type="Rhea" id="RHEA:53744"/>
        <dbReference type="Rhea" id="RHEA-COMP:9657"/>
        <dbReference type="Rhea" id="RHEA-COMP:13640"/>
        <dbReference type="ChEBI" id="CHEBI:15377"/>
        <dbReference type="ChEBI" id="CHEBI:15378"/>
        <dbReference type="ChEBI" id="CHEBI:57305"/>
        <dbReference type="ChEBI" id="CHEBI:78442"/>
        <dbReference type="ChEBI" id="CHEBI:78522"/>
    </reaction>
</comment>
<dbReference type="GO" id="GO:0043908">
    <property type="term" value="F:Ser(Gly)-tRNA(Ala) hydrolase activity"/>
    <property type="evidence" value="ECO:0007669"/>
    <property type="project" value="UniProtKB-UniRule"/>
</dbReference>
<dbReference type="PATRIC" id="fig|1579979.3.peg.2835"/>
<dbReference type="RefSeq" id="WP_049726639.1">
    <property type="nucleotide sequence ID" value="NZ_CP012154.1"/>
</dbReference>
<dbReference type="FunFam" id="3.50.80.10:FF:000001">
    <property type="entry name" value="D-aminoacyl-tRNA deacylase"/>
    <property type="match status" value="1"/>
</dbReference>